<dbReference type="PANTHER" id="PTHR23150:SF36">
    <property type="entry name" value="HERCYNINE OXYGENASE"/>
    <property type="match status" value="1"/>
</dbReference>
<organism evidence="6 7">
    <name type="scientific">Ramlibacter albus</name>
    <dbReference type="NCBI Taxonomy" id="2079448"/>
    <lineage>
        <taxon>Bacteria</taxon>
        <taxon>Pseudomonadati</taxon>
        <taxon>Pseudomonadota</taxon>
        <taxon>Betaproteobacteria</taxon>
        <taxon>Burkholderiales</taxon>
        <taxon>Comamonadaceae</taxon>
        <taxon>Ramlibacter</taxon>
    </lineage>
</organism>
<keyword evidence="1" id="KW-0560">Oxidoreductase</keyword>
<dbReference type="InterPro" id="IPR034660">
    <property type="entry name" value="DinB/YfiT-like"/>
</dbReference>
<dbReference type="Gene3D" id="3.90.1580.10">
    <property type="entry name" value="paralog of FGE (formylglycine-generating enzyme)"/>
    <property type="match status" value="2"/>
</dbReference>
<dbReference type="InterPro" id="IPR016187">
    <property type="entry name" value="CTDL_fold"/>
</dbReference>
<name>A0A923S1S5_9BURK</name>
<gene>
    <name evidence="6" type="primary">egtB</name>
    <name evidence="6" type="ORF">H8R02_06045</name>
</gene>
<reference evidence="6" key="1">
    <citation type="submission" date="2020-08" db="EMBL/GenBank/DDBJ databases">
        <title>Ramlibacter sp. GTP1 16S ribosomal RNA gene genome sequencing and assembly.</title>
        <authorList>
            <person name="Kang M."/>
        </authorList>
    </citation>
    <scope>NUCLEOTIDE SEQUENCE</scope>
    <source>
        <strain evidence="6">GTP1</strain>
    </source>
</reference>
<dbReference type="InterPro" id="IPR024775">
    <property type="entry name" value="DinB-like"/>
</dbReference>
<accession>A0A923S1S5</accession>
<comment type="pathway">
    <text evidence="3">Amino-acid biosynthesis; ergothioneine biosynthesis.</text>
</comment>
<dbReference type="EMBL" id="JACORU010000001">
    <property type="protein sequence ID" value="MBC5764003.1"/>
    <property type="molecule type" value="Genomic_DNA"/>
</dbReference>
<dbReference type="SUPFAM" id="SSF109854">
    <property type="entry name" value="DinB/YfiT-like putative metalloenzymes"/>
    <property type="match status" value="1"/>
</dbReference>
<comment type="caution">
    <text evidence="6">The sequence shown here is derived from an EMBL/GenBank/DDBJ whole genome shotgun (WGS) entry which is preliminary data.</text>
</comment>
<evidence type="ECO:0000313" key="7">
    <source>
        <dbReference type="Proteomes" id="UP000596827"/>
    </source>
</evidence>
<evidence type="ECO:0000256" key="2">
    <source>
        <dbReference type="ARBA" id="ARBA00023004"/>
    </source>
</evidence>
<dbReference type="PANTHER" id="PTHR23150">
    <property type="entry name" value="SULFATASE MODIFYING FACTOR 1, 2"/>
    <property type="match status" value="1"/>
</dbReference>
<dbReference type="InterPro" id="IPR042095">
    <property type="entry name" value="SUMF_sf"/>
</dbReference>
<dbReference type="NCBIfam" id="TIGR04373">
    <property type="entry name" value="egtB_X_signatur"/>
    <property type="match status" value="1"/>
</dbReference>
<dbReference type="RefSeq" id="WP_187080411.1">
    <property type="nucleotide sequence ID" value="NZ_JACORU010000001.1"/>
</dbReference>
<dbReference type="InterPro" id="IPR051043">
    <property type="entry name" value="Sulfatase_Mod_Factor_Kinase"/>
</dbReference>
<dbReference type="AlphaFoldDB" id="A0A923S1S5"/>
<feature type="domain" description="Sulfatase-modifying factor enzyme-like" evidence="4">
    <location>
        <begin position="324"/>
        <end position="393"/>
    </location>
</feature>
<dbReference type="NCBIfam" id="NF041186">
    <property type="entry name" value="SenA"/>
    <property type="match status" value="1"/>
</dbReference>
<feature type="domain" description="Sulfatase-modifying factor enzyme-like" evidence="4">
    <location>
        <begin position="209"/>
        <end position="315"/>
    </location>
</feature>
<evidence type="ECO:0000256" key="1">
    <source>
        <dbReference type="ARBA" id="ARBA00023002"/>
    </source>
</evidence>
<evidence type="ECO:0000256" key="3">
    <source>
        <dbReference type="ARBA" id="ARBA00037882"/>
    </source>
</evidence>
<feature type="domain" description="DinB-like" evidence="5">
    <location>
        <begin position="51"/>
        <end position="152"/>
    </location>
</feature>
<dbReference type="Proteomes" id="UP000596827">
    <property type="component" value="Unassembled WGS sequence"/>
</dbReference>
<dbReference type="InterPro" id="IPR005532">
    <property type="entry name" value="SUMF_dom"/>
</dbReference>
<evidence type="ECO:0000259" key="4">
    <source>
        <dbReference type="Pfam" id="PF03781"/>
    </source>
</evidence>
<evidence type="ECO:0000259" key="5">
    <source>
        <dbReference type="Pfam" id="PF12867"/>
    </source>
</evidence>
<protein>
    <submittedName>
        <fullName evidence="6">Ergothioneine biosynthesis protein EgtB</fullName>
    </submittedName>
</protein>
<keyword evidence="7" id="KW-1185">Reference proteome</keyword>
<dbReference type="Pfam" id="PF12867">
    <property type="entry name" value="DinB_2"/>
    <property type="match status" value="1"/>
</dbReference>
<dbReference type="SUPFAM" id="SSF56436">
    <property type="entry name" value="C-type lectin-like"/>
    <property type="match status" value="1"/>
</dbReference>
<proteinExistence type="predicted"/>
<keyword evidence="2" id="KW-0408">Iron</keyword>
<dbReference type="InterPro" id="IPR030809">
    <property type="entry name" value="EgtB_signatur"/>
</dbReference>
<dbReference type="Pfam" id="PF03781">
    <property type="entry name" value="FGE-sulfatase"/>
    <property type="match status" value="2"/>
</dbReference>
<evidence type="ECO:0000313" key="6">
    <source>
        <dbReference type="EMBL" id="MBC5764003.1"/>
    </source>
</evidence>
<sequence length="399" mass="44886">MDDPSSRVYNAAHALRTGGPAQVRAALLRARERTELLSLAYEEALGPQLPVPLRATLNPPLWELGHVGWFQEYWLGRNPQRGQGAAWLELERPPSMLRNADSLYDSSNVPHDTRWHLPLPDLQATRGYLAQVLAQTLELLDRLPPDASEDDLYFFRLCTLHEEMHAEAAVYMARALGIAVPPQVLCQRERGQEGALRVEERTFRIGWAGAGFAFDNELHAHEVHLPAFEIDARPVSWARYMGFVEAGGYRERRLWDDAGAQWLDATGAKDREAGIRSRAGEPQAPAVHLTAHEARAWCRWAGLRLPTEAEWECAALHAPGFAWGEVWEWTASAFTPYPGFQPHPYRDYSAPWFGTRVVLRGACTATSQALAHPRYRNFFEPHRTDILAGFRSAVTSAGR</sequence>